<dbReference type="InParanoid" id="M1DYI0"/>
<name>M1DYI0_SOLTU</name>
<evidence type="ECO:0000256" key="1">
    <source>
        <dbReference type="SAM" id="MobiDB-lite"/>
    </source>
</evidence>
<sequence length="150" mass="17515">MEKGKNVKVKMTEESLRMKLLQFKQEIREIGERRIEVELATAATQAKSAVLDVELVAKMARYAIINEEMTAMRKQRDVFNNDIATRLQNLRRKYSFFNQEANVSSPEGTGPKTVEEDTEEEIVYRPPFQGRWKEENEKITLVAYEFTPHD</sequence>
<feature type="region of interest" description="Disordered" evidence="1">
    <location>
        <begin position="100"/>
        <end position="120"/>
    </location>
</feature>
<reference evidence="3" key="1">
    <citation type="journal article" date="2011" name="Nature">
        <title>Genome sequence and analysis of the tuber crop potato.</title>
        <authorList>
            <consortium name="The Potato Genome Sequencing Consortium"/>
        </authorList>
    </citation>
    <scope>NUCLEOTIDE SEQUENCE [LARGE SCALE GENOMIC DNA]</scope>
    <source>
        <strain evidence="3">cv. DM1-3 516 R44</strain>
    </source>
</reference>
<dbReference type="Gramene" id="PGSC0003DMT400096465">
    <property type="protein sequence ID" value="PGSC0003DMT400096465"/>
    <property type="gene ID" value="PGSC0003DMG400046036"/>
</dbReference>
<dbReference type="Proteomes" id="UP000011115">
    <property type="component" value="Unassembled WGS sequence"/>
</dbReference>
<reference evidence="2" key="2">
    <citation type="submission" date="2015-06" db="UniProtKB">
        <authorList>
            <consortium name="EnsemblPlants"/>
        </authorList>
    </citation>
    <scope>IDENTIFICATION</scope>
    <source>
        <strain evidence="2">DM1-3 516 R44</strain>
    </source>
</reference>
<dbReference type="PaxDb" id="4113-PGSC0003DMT400096465"/>
<evidence type="ECO:0000313" key="3">
    <source>
        <dbReference type="Proteomes" id="UP000011115"/>
    </source>
</evidence>
<protein>
    <submittedName>
        <fullName evidence="2">Uncharacterized protein</fullName>
    </submittedName>
</protein>
<proteinExistence type="predicted"/>
<evidence type="ECO:0000313" key="2">
    <source>
        <dbReference type="EnsemblPlants" id="PGSC0003DMT400096465"/>
    </source>
</evidence>
<dbReference type="EnsemblPlants" id="PGSC0003DMT400096465">
    <property type="protein sequence ID" value="PGSC0003DMT400096465"/>
    <property type="gene ID" value="PGSC0003DMG400046036"/>
</dbReference>
<keyword evidence="3" id="KW-1185">Reference proteome</keyword>
<accession>M1DYI0</accession>
<dbReference type="AlphaFoldDB" id="M1DYI0"/>
<dbReference type="HOGENOM" id="CLU_106060_2_0_1"/>
<organism evidence="2 3">
    <name type="scientific">Solanum tuberosum</name>
    <name type="common">Potato</name>
    <dbReference type="NCBI Taxonomy" id="4113"/>
    <lineage>
        <taxon>Eukaryota</taxon>
        <taxon>Viridiplantae</taxon>
        <taxon>Streptophyta</taxon>
        <taxon>Embryophyta</taxon>
        <taxon>Tracheophyta</taxon>
        <taxon>Spermatophyta</taxon>
        <taxon>Magnoliopsida</taxon>
        <taxon>eudicotyledons</taxon>
        <taxon>Gunneridae</taxon>
        <taxon>Pentapetalae</taxon>
        <taxon>asterids</taxon>
        <taxon>lamiids</taxon>
        <taxon>Solanales</taxon>
        <taxon>Solanaceae</taxon>
        <taxon>Solanoideae</taxon>
        <taxon>Solaneae</taxon>
        <taxon>Solanum</taxon>
    </lineage>
</organism>